<dbReference type="Proteomes" id="UP000515806">
    <property type="component" value="Chromosome"/>
</dbReference>
<name>A0A7G9QHQ2_9SPHI</name>
<dbReference type="AlphaFoldDB" id="A0A7G9QHQ2"/>
<evidence type="ECO:0000313" key="2">
    <source>
        <dbReference type="Proteomes" id="UP000515806"/>
    </source>
</evidence>
<sequence>MRSVVYELDDCYKIVTYSKLKSGVWSATSLIKTIYKSESCINFIDALMKSLNASSKNLKEKDALSSSDYYNLLGLKKGVKIEKIAKSFTITLEGSNLSVIPSTRNNNHTYYIPQLEDKLEYSLVRDLNIKSIFTEVLKKCE</sequence>
<dbReference type="RefSeq" id="WP_187593397.1">
    <property type="nucleotide sequence ID" value="NZ_CP060723.1"/>
</dbReference>
<organism evidence="1 2">
    <name type="scientific">Pedobacter roseus</name>
    <dbReference type="NCBI Taxonomy" id="336820"/>
    <lineage>
        <taxon>Bacteria</taxon>
        <taxon>Pseudomonadati</taxon>
        <taxon>Bacteroidota</taxon>
        <taxon>Sphingobacteriia</taxon>
        <taxon>Sphingobacteriales</taxon>
        <taxon>Sphingobacteriaceae</taxon>
        <taxon>Pedobacter</taxon>
    </lineage>
</organism>
<protein>
    <submittedName>
        <fullName evidence="1">Uncharacterized protein</fullName>
    </submittedName>
</protein>
<proteinExistence type="predicted"/>
<reference evidence="1 2" key="1">
    <citation type="submission" date="2020-08" db="EMBL/GenBank/DDBJ databases">
        <title>Genome sequence of Pedobacter roseus KACC 11594T.</title>
        <authorList>
            <person name="Hyun D.-W."/>
            <person name="Bae J.-W."/>
        </authorList>
    </citation>
    <scope>NUCLEOTIDE SEQUENCE [LARGE SCALE GENOMIC DNA]</scope>
    <source>
        <strain evidence="1 2">KACC 11594</strain>
    </source>
</reference>
<accession>A0A7G9QHQ2</accession>
<gene>
    <name evidence="1" type="ORF">H9L23_01825</name>
</gene>
<dbReference type="KEGG" id="proe:H9L23_01825"/>
<evidence type="ECO:0000313" key="1">
    <source>
        <dbReference type="EMBL" id="QNN42877.1"/>
    </source>
</evidence>
<keyword evidence="2" id="KW-1185">Reference proteome</keyword>
<dbReference type="EMBL" id="CP060723">
    <property type="protein sequence ID" value="QNN42877.1"/>
    <property type="molecule type" value="Genomic_DNA"/>
</dbReference>